<feature type="non-terminal residue" evidence="1">
    <location>
        <position position="51"/>
    </location>
</feature>
<reference evidence="1" key="1">
    <citation type="journal article" date="2014" name="Front. Microbiol.">
        <title>High frequency of phylogenetically diverse reductive dehalogenase-homologous genes in deep subseafloor sedimentary metagenomes.</title>
        <authorList>
            <person name="Kawai M."/>
            <person name="Futagami T."/>
            <person name="Toyoda A."/>
            <person name="Takaki Y."/>
            <person name="Nishi S."/>
            <person name="Hori S."/>
            <person name="Arai W."/>
            <person name="Tsubouchi T."/>
            <person name="Morono Y."/>
            <person name="Uchiyama I."/>
            <person name="Ito T."/>
            <person name="Fujiyama A."/>
            <person name="Inagaki F."/>
            <person name="Takami H."/>
        </authorList>
    </citation>
    <scope>NUCLEOTIDE SEQUENCE</scope>
    <source>
        <strain evidence="1">Expedition CK06-06</strain>
    </source>
</reference>
<dbReference type="AlphaFoldDB" id="X1N280"/>
<protein>
    <submittedName>
        <fullName evidence="1">Uncharacterized protein</fullName>
    </submittedName>
</protein>
<comment type="caution">
    <text evidence="1">The sequence shown here is derived from an EMBL/GenBank/DDBJ whole genome shotgun (WGS) entry which is preliminary data.</text>
</comment>
<evidence type="ECO:0000313" key="1">
    <source>
        <dbReference type="EMBL" id="GAI24376.1"/>
    </source>
</evidence>
<gene>
    <name evidence="1" type="ORF">S06H3_33738</name>
</gene>
<organism evidence="1">
    <name type="scientific">marine sediment metagenome</name>
    <dbReference type="NCBI Taxonomy" id="412755"/>
    <lineage>
        <taxon>unclassified sequences</taxon>
        <taxon>metagenomes</taxon>
        <taxon>ecological metagenomes</taxon>
    </lineage>
</organism>
<dbReference type="EMBL" id="BARV01020171">
    <property type="protein sequence ID" value="GAI24376.1"/>
    <property type="molecule type" value="Genomic_DNA"/>
</dbReference>
<name>X1N280_9ZZZZ</name>
<sequence length="51" mass="5521">MKDRVEKVGARGTEIIGLPIKIADLKKLPPFEFQNWCVGALGGTVNPKKVG</sequence>
<accession>X1N280</accession>
<proteinExistence type="predicted"/>